<dbReference type="InterPro" id="IPR050366">
    <property type="entry name" value="BP-dependent_transpt_permease"/>
</dbReference>
<gene>
    <name evidence="11" type="ORF">RJ41_16210</name>
</gene>
<dbReference type="CDD" id="cd06261">
    <property type="entry name" value="TM_PBP2"/>
    <property type="match status" value="1"/>
</dbReference>
<evidence type="ECO:0000256" key="5">
    <source>
        <dbReference type="ARBA" id="ARBA00022692"/>
    </source>
</evidence>
<keyword evidence="4" id="KW-0997">Cell inner membrane</keyword>
<keyword evidence="6 9" id="KW-1133">Transmembrane helix</keyword>
<evidence type="ECO:0000256" key="7">
    <source>
        <dbReference type="ARBA" id="ARBA00023136"/>
    </source>
</evidence>
<keyword evidence="3" id="KW-1003">Cell membrane</keyword>
<dbReference type="OrthoDB" id="9805884at2"/>
<dbReference type="Gene3D" id="1.10.3720.10">
    <property type="entry name" value="MetI-like"/>
    <property type="match status" value="1"/>
</dbReference>
<dbReference type="InterPro" id="IPR025966">
    <property type="entry name" value="OppC_N"/>
</dbReference>
<sequence>MPQFSLYEEEFHPSPWQRTWASFKASHISMLGLIMLALFVVCALFAPVITPYGAIEQNIDGLLIPPSWLANGSISHLFGTDALGRDLFTRIIYGCRTTLGSAFITVVLAMLMGVSLGTLAGMLRGVRSSVVNHLLDALMAIPTLLIAIIIVAILGTGLVNSMWAITLALIPQFVHHTRSFVRAEMKKDYIVASTLDGASKWQLFIHSILPNMTEMLVVQGTLALSIAVIDISALGFLNLGAQSPLPELGVILADGLDVTYLAPWNVAVPGMTIFFIVLSINIVGDGLRSSLRKRVSY</sequence>
<organism evidence="11 12">
    <name type="scientific">Alteromonas marina</name>
    <dbReference type="NCBI Taxonomy" id="203795"/>
    <lineage>
        <taxon>Bacteria</taxon>
        <taxon>Pseudomonadati</taxon>
        <taxon>Pseudomonadota</taxon>
        <taxon>Gammaproteobacteria</taxon>
        <taxon>Alteromonadales</taxon>
        <taxon>Alteromonadaceae</taxon>
        <taxon>Alteromonas/Salinimonas group</taxon>
        <taxon>Alteromonas</taxon>
    </lineage>
</organism>
<comment type="caution">
    <text evidence="11">The sequence shown here is derived from an EMBL/GenBank/DDBJ whole genome shotgun (WGS) entry which is preliminary data.</text>
</comment>
<evidence type="ECO:0000256" key="8">
    <source>
        <dbReference type="ARBA" id="ARBA00024202"/>
    </source>
</evidence>
<evidence type="ECO:0000259" key="10">
    <source>
        <dbReference type="PROSITE" id="PS50928"/>
    </source>
</evidence>
<dbReference type="PANTHER" id="PTHR43386">
    <property type="entry name" value="OLIGOPEPTIDE TRANSPORT SYSTEM PERMEASE PROTEIN APPC"/>
    <property type="match status" value="1"/>
</dbReference>
<evidence type="ECO:0000256" key="4">
    <source>
        <dbReference type="ARBA" id="ARBA00022519"/>
    </source>
</evidence>
<keyword evidence="7 9" id="KW-0472">Membrane</keyword>
<protein>
    <submittedName>
        <fullName evidence="11">Peptide ABC transporter permease</fullName>
    </submittedName>
</protein>
<feature type="transmembrane region" description="Helical" evidence="9">
    <location>
        <begin position="99"/>
        <end position="123"/>
    </location>
</feature>
<evidence type="ECO:0000256" key="1">
    <source>
        <dbReference type="ARBA" id="ARBA00004429"/>
    </source>
</evidence>
<dbReference type="AlphaFoldDB" id="A0A0B3XY08"/>
<feature type="domain" description="ABC transmembrane type-1" evidence="10">
    <location>
        <begin position="95"/>
        <end position="284"/>
    </location>
</feature>
<reference evidence="11 12" key="1">
    <citation type="submission" date="2014-12" db="EMBL/GenBank/DDBJ databases">
        <title>Genome sequencing of Alteromonas marina AD001.</title>
        <authorList>
            <person name="Adrian T.G.S."/>
            <person name="Chan K.G."/>
        </authorList>
    </citation>
    <scope>NUCLEOTIDE SEQUENCE [LARGE SCALE GENOMIC DNA]</scope>
    <source>
        <strain evidence="11 12">AD001</strain>
    </source>
</reference>
<dbReference type="Pfam" id="PF00528">
    <property type="entry name" value="BPD_transp_1"/>
    <property type="match status" value="1"/>
</dbReference>
<dbReference type="RefSeq" id="WP_039222993.1">
    <property type="nucleotide sequence ID" value="NZ_JWLW01000066.1"/>
</dbReference>
<dbReference type="PROSITE" id="PS50928">
    <property type="entry name" value="ABC_TM1"/>
    <property type="match status" value="1"/>
</dbReference>
<dbReference type="InterPro" id="IPR035906">
    <property type="entry name" value="MetI-like_sf"/>
</dbReference>
<evidence type="ECO:0000256" key="2">
    <source>
        <dbReference type="ARBA" id="ARBA00022448"/>
    </source>
</evidence>
<keyword evidence="12" id="KW-1185">Reference proteome</keyword>
<dbReference type="PANTHER" id="PTHR43386:SF5">
    <property type="entry name" value="PUTRESCINE EXPORT SYSTEM PERMEASE PROTEIN SAPC"/>
    <property type="match status" value="1"/>
</dbReference>
<proteinExistence type="inferred from homology"/>
<keyword evidence="2 9" id="KW-0813">Transport</keyword>
<keyword evidence="5 9" id="KW-0812">Transmembrane</keyword>
<dbReference type="InterPro" id="IPR000515">
    <property type="entry name" value="MetI-like"/>
</dbReference>
<dbReference type="GO" id="GO:0055085">
    <property type="term" value="P:transmembrane transport"/>
    <property type="evidence" value="ECO:0007669"/>
    <property type="project" value="InterPro"/>
</dbReference>
<evidence type="ECO:0000256" key="6">
    <source>
        <dbReference type="ARBA" id="ARBA00022989"/>
    </source>
</evidence>
<evidence type="ECO:0000313" key="12">
    <source>
        <dbReference type="Proteomes" id="UP000031197"/>
    </source>
</evidence>
<evidence type="ECO:0000313" key="11">
    <source>
        <dbReference type="EMBL" id="KHT44423.1"/>
    </source>
</evidence>
<comment type="similarity">
    <text evidence="8">Belongs to the binding-protein-dependent transport system permease family. OppBC subfamily.</text>
</comment>
<dbReference type="Pfam" id="PF12911">
    <property type="entry name" value="OppC_N"/>
    <property type="match status" value="1"/>
</dbReference>
<comment type="subcellular location">
    <subcellularLocation>
        <location evidence="1">Cell inner membrane</location>
        <topology evidence="1">Multi-pass membrane protein</topology>
    </subcellularLocation>
    <subcellularLocation>
        <location evidence="9">Cell membrane</location>
        <topology evidence="9">Multi-pass membrane protein</topology>
    </subcellularLocation>
</comment>
<feature type="transmembrane region" description="Helical" evidence="9">
    <location>
        <begin position="216"/>
        <end position="241"/>
    </location>
</feature>
<feature type="transmembrane region" description="Helical" evidence="9">
    <location>
        <begin position="261"/>
        <end position="284"/>
    </location>
</feature>
<evidence type="ECO:0000256" key="9">
    <source>
        <dbReference type="RuleBase" id="RU363032"/>
    </source>
</evidence>
<feature type="transmembrane region" description="Helical" evidence="9">
    <location>
        <begin position="28"/>
        <end position="49"/>
    </location>
</feature>
<evidence type="ECO:0000256" key="3">
    <source>
        <dbReference type="ARBA" id="ARBA00022475"/>
    </source>
</evidence>
<dbReference type="GO" id="GO:0005886">
    <property type="term" value="C:plasma membrane"/>
    <property type="evidence" value="ECO:0007669"/>
    <property type="project" value="UniProtKB-SubCell"/>
</dbReference>
<dbReference type="EMBL" id="JWLW01000066">
    <property type="protein sequence ID" value="KHT44423.1"/>
    <property type="molecule type" value="Genomic_DNA"/>
</dbReference>
<accession>A0A0B3XY08</accession>
<dbReference type="Proteomes" id="UP000031197">
    <property type="component" value="Unassembled WGS sequence"/>
</dbReference>
<feature type="transmembrane region" description="Helical" evidence="9">
    <location>
        <begin position="143"/>
        <end position="170"/>
    </location>
</feature>
<dbReference type="SUPFAM" id="SSF161098">
    <property type="entry name" value="MetI-like"/>
    <property type="match status" value="1"/>
</dbReference>
<name>A0A0B3XY08_9ALTE</name>